<evidence type="ECO:0000256" key="2">
    <source>
        <dbReference type="ARBA" id="ARBA00022723"/>
    </source>
</evidence>
<dbReference type="InterPro" id="IPR057670">
    <property type="entry name" value="SH3_retrovirus"/>
</dbReference>
<dbReference type="InterPro" id="IPR036397">
    <property type="entry name" value="RNaseH_sf"/>
</dbReference>
<dbReference type="Pfam" id="PF22936">
    <property type="entry name" value="Pol_BBD"/>
    <property type="match status" value="1"/>
</dbReference>
<reference evidence="6" key="2">
    <citation type="submission" date="2022-01" db="EMBL/GenBank/DDBJ databases">
        <authorList>
            <person name="Yamashiro T."/>
            <person name="Shiraishi A."/>
            <person name="Satake H."/>
            <person name="Nakayama K."/>
        </authorList>
    </citation>
    <scope>NUCLEOTIDE SEQUENCE</scope>
</reference>
<evidence type="ECO:0000313" key="7">
    <source>
        <dbReference type="Proteomes" id="UP001151760"/>
    </source>
</evidence>
<keyword evidence="2" id="KW-0479">Metal-binding</keyword>
<dbReference type="InterPro" id="IPR001584">
    <property type="entry name" value="Integrase_cat-core"/>
</dbReference>
<keyword evidence="7" id="KW-1185">Reference proteome</keyword>
<dbReference type="PANTHER" id="PTHR42648:SF32">
    <property type="entry name" value="RIBONUCLEASE H-LIKE DOMAIN, GAG-PRE-INTEGRASE DOMAIN PROTEIN-RELATED"/>
    <property type="match status" value="1"/>
</dbReference>
<dbReference type="Pfam" id="PF13976">
    <property type="entry name" value="gag_pre-integrs"/>
    <property type="match status" value="1"/>
</dbReference>
<evidence type="ECO:0000256" key="1">
    <source>
        <dbReference type="ARBA" id="ARBA00022670"/>
    </source>
</evidence>
<gene>
    <name evidence="6" type="ORF">Tco_0819501</name>
</gene>
<dbReference type="InterPro" id="IPR056924">
    <property type="entry name" value="SH3_Tf2-1"/>
</dbReference>
<organism evidence="6 7">
    <name type="scientific">Tanacetum coccineum</name>
    <dbReference type="NCBI Taxonomy" id="301880"/>
    <lineage>
        <taxon>Eukaryota</taxon>
        <taxon>Viridiplantae</taxon>
        <taxon>Streptophyta</taxon>
        <taxon>Embryophyta</taxon>
        <taxon>Tracheophyta</taxon>
        <taxon>Spermatophyta</taxon>
        <taxon>Magnoliopsida</taxon>
        <taxon>eudicotyledons</taxon>
        <taxon>Gunneridae</taxon>
        <taxon>Pentapetalae</taxon>
        <taxon>asterids</taxon>
        <taxon>campanulids</taxon>
        <taxon>Asterales</taxon>
        <taxon>Asteraceae</taxon>
        <taxon>Asteroideae</taxon>
        <taxon>Anthemideae</taxon>
        <taxon>Anthemidinae</taxon>
        <taxon>Tanacetum</taxon>
    </lineage>
</organism>
<dbReference type="Pfam" id="PF25597">
    <property type="entry name" value="SH3_retrovirus"/>
    <property type="match status" value="1"/>
</dbReference>
<feature type="domain" description="Integrase catalytic" evidence="5">
    <location>
        <begin position="368"/>
        <end position="535"/>
    </location>
</feature>
<dbReference type="Gene3D" id="3.30.420.10">
    <property type="entry name" value="Ribonuclease H-like superfamily/Ribonuclease H"/>
    <property type="match status" value="2"/>
</dbReference>
<dbReference type="PANTHER" id="PTHR42648">
    <property type="entry name" value="TRANSPOSASE, PUTATIVE-RELATED"/>
    <property type="match status" value="1"/>
</dbReference>
<sequence>MYAISPKYIPPQRRVNRAVPTPLPKKQQVTFQEPPRPSNRPTQKTVVQQNKKPNVPVNLSTGVKPATGASKPMSKSDTRNHSTLPAKSEKARRVEDHHRSLNKKNHVDSRLNVKRTGFVSYSNNVCNVCNECLIFVNHDKCVVRNLKSVNAKTPKANHNVKTSKEVWKAKVVASVKPQWKPTGRHFTLYDKLVPREYPVVQIVLWYLDSGCSRHMTGDRSKLINYVDKFIGTVRFGNDQFAAIVGYGDYKLGNTIISRVYYVEGLSHNLFSVRQFCDGGLEVAFRQHTCHIRNKDMVDLLQGSCSTNLYSILLNDMLEASPVYFLTKASSTKSWLWHRRLNHLNFGTLNELARNDLVRGLPKLKYDKDHLCPSCQLGKSKKSSHPLKIVNTNTEILNTLHMDLYRPMRVRFLRTKDKTPEVLKEFIVTTQRALNAIVRYVRTDNGTEFINKTLTEFFESVGITHNTSVPRSPQQNGIVERQNRTLIEAARTMLICAKAPLFLWAEVVATACYTLNKSLVYTLHRKTYYELLKGKKPELKYFRVFGSLCYPTNDYDDLGKLKAKADIGIFVGYAPTKKAYRIFNKRTRKIQETVHDTFDELSEGMTYVQSSTGLEPNPMAPVHNGAGPEISALHLGRRRFELINDPTTPSIPPSAKQLEELFQPLFDDDEEFPPAIQTPPVHVNAALAPEITTGSPSTMINIKDAPTAITSSSESQTPPPDTGVTRIETPLPTYDSDLFEPYIAPETASAVSSSGTVIVDVTLTSPISHIVAMQEELHEFERLDVWVHVPSPDNILIIPFKWIFKIKLDEYGEVLKTKARLVAKGYCQEAGIDFEESFAPVARLEAIRLFITNAACQNMIIFHMDVKTAFLNGELNEVVYVSQPEGFVDPEHPTHDLRRAWSIQLSSPGKQANTFYLCRYMLMILPLPPLILRLQVSQNPRGIFINQSKYALEVLNKYGFDTSTPIDTPMAEHPKLDEDRGGKLIDPTHFRGMVSSLMYLSASRPDIVFVVCMCAQYQAKPIDKHLYVVKWIFQYLKGTIHMGLWYPKDSDFALKAFADADYGGCQDTRRMFNTQDLSTLIFVTTSSKSKLKEELLNRKEQPPLQVQALVMNIGLNLPKQILDAQTEAQKPENIKNEDVGDQETDPMDKLSRVEHKGGGHKTWNTCTHLLMVAYRGSHQIVGSHFSVCFRGTNLDMSTAYHPQTDGQSERTIQTLEDMLRACAIDFGKGWVNHLPLVEFSYNNSYHASIKAAPFEALYGRKCRSPVCWTEVGEAQILGPELIQETTEKIVQIKQRMQAARDRQKSYADLKHKPMEFQVGDKVMLKVSPWKGVVRFGKRGKLNPRYVGPFKVLEKVGEVAYKLELPEELSRVHNTFHVSNLKKCYADEPLAVPLDGLHFDDKLQFVEEPVEIVDREVKRLKQSRIPLVKVRWNSKRGPEFMWERENQFRKKYPHLFTKTALASGVAS</sequence>
<dbReference type="EMBL" id="BQNB010012035">
    <property type="protein sequence ID" value="GJS98331.1"/>
    <property type="molecule type" value="Genomic_DNA"/>
</dbReference>
<dbReference type="SUPFAM" id="SSF53098">
    <property type="entry name" value="Ribonuclease H-like"/>
    <property type="match status" value="2"/>
</dbReference>
<dbReference type="PROSITE" id="PS50994">
    <property type="entry name" value="INTEGRASE"/>
    <property type="match status" value="2"/>
</dbReference>
<feature type="region of interest" description="Disordered" evidence="4">
    <location>
        <begin position="707"/>
        <end position="726"/>
    </location>
</feature>
<accession>A0ABQ5A9V4</accession>
<dbReference type="Pfam" id="PF24626">
    <property type="entry name" value="SH3_Tf2-1"/>
    <property type="match status" value="1"/>
</dbReference>
<dbReference type="Pfam" id="PF07727">
    <property type="entry name" value="RVT_2"/>
    <property type="match status" value="1"/>
</dbReference>
<feature type="domain" description="Integrase catalytic" evidence="5">
    <location>
        <begin position="1190"/>
        <end position="1260"/>
    </location>
</feature>
<feature type="compositionally biased region" description="Polar residues" evidence="4">
    <location>
        <begin position="39"/>
        <end position="61"/>
    </location>
</feature>
<dbReference type="InterPro" id="IPR012337">
    <property type="entry name" value="RNaseH-like_sf"/>
</dbReference>
<reference evidence="6" key="1">
    <citation type="journal article" date="2022" name="Int. J. Mol. Sci.">
        <title>Draft Genome of Tanacetum Coccineum: Genomic Comparison of Closely Related Tanacetum-Family Plants.</title>
        <authorList>
            <person name="Yamashiro T."/>
            <person name="Shiraishi A."/>
            <person name="Nakayama K."/>
            <person name="Satake H."/>
        </authorList>
    </citation>
    <scope>NUCLEOTIDE SEQUENCE</scope>
</reference>
<evidence type="ECO:0000313" key="6">
    <source>
        <dbReference type="EMBL" id="GJS98331.1"/>
    </source>
</evidence>
<comment type="caution">
    <text evidence="6">The sequence shown here is derived from an EMBL/GenBank/DDBJ whole genome shotgun (WGS) entry which is preliminary data.</text>
</comment>
<feature type="compositionally biased region" description="Basic and acidic residues" evidence="4">
    <location>
        <begin position="87"/>
        <end position="101"/>
    </location>
</feature>
<name>A0ABQ5A9V4_9ASTR</name>
<dbReference type="InterPro" id="IPR039537">
    <property type="entry name" value="Retrotran_Ty1/copia-like"/>
</dbReference>
<evidence type="ECO:0000256" key="3">
    <source>
        <dbReference type="ARBA" id="ARBA00022801"/>
    </source>
</evidence>
<dbReference type="Proteomes" id="UP001151760">
    <property type="component" value="Unassembled WGS sequence"/>
</dbReference>
<evidence type="ECO:0000259" key="5">
    <source>
        <dbReference type="PROSITE" id="PS50994"/>
    </source>
</evidence>
<keyword evidence="1" id="KW-0645">Protease</keyword>
<dbReference type="InterPro" id="IPR013103">
    <property type="entry name" value="RVT_2"/>
</dbReference>
<keyword evidence="3" id="KW-0378">Hydrolase</keyword>
<proteinExistence type="predicted"/>
<evidence type="ECO:0000256" key="4">
    <source>
        <dbReference type="SAM" id="MobiDB-lite"/>
    </source>
</evidence>
<protein>
    <submittedName>
        <fullName evidence="6">Retrovirus-related pol polyprotein from transposon TNT 1-94</fullName>
    </submittedName>
</protein>
<dbReference type="InterPro" id="IPR025724">
    <property type="entry name" value="GAG-pre-integrase_dom"/>
</dbReference>
<feature type="region of interest" description="Disordered" evidence="4">
    <location>
        <begin position="1"/>
        <end position="101"/>
    </location>
</feature>
<dbReference type="InterPro" id="IPR054722">
    <property type="entry name" value="PolX-like_BBD"/>
</dbReference>